<organism evidence="2">
    <name type="scientific">marine metagenome</name>
    <dbReference type="NCBI Taxonomy" id="408172"/>
    <lineage>
        <taxon>unclassified sequences</taxon>
        <taxon>metagenomes</taxon>
        <taxon>ecological metagenomes</taxon>
    </lineage>
</organism>
<feature type="non-terminal residue" evidence="2">
    <location>
        <position position="108"/>
    </location>
</feature>
<dbReference type="EMBL" id="UINC01074788">
    <property type="protein sequence ID" value="SVC12327.1"/>
    <property type="molecule type" value="Genomic_DNA"/>
</dbReference>
<proteinExistence type="predicted"/>
<feature type="compositionally biased region" description="Basic residues" evidence="1">
    <location>
        <begin position="64"/>
        <end position="89"/>
    </location>
</feature>
<accession>A0A382JML5</accession>
<evidence type="ECO:0000313" key="2">
    <source>
        <dbReference type="EMBL" id="SVC12327.1"/>
    </source>
</evidence>
<gene>
    <name evidence="2" type="ORF">METZ01_LOCUS265181</name>
</gene>
<evidence type="ECO:0000256" key="1">
    <source>
        <dbReference type="SAM" id="MobiDB-lite"/>
    </source>
</evidence>
<feature type="region of interest" description="Disordered" evidence="1">
    <location>
        <begin position="34"/>
        <end position="108"/>
    </location>
</feature>
<reference evidence="2" key="1">
    <citation type="submission" date="2018-05" db="EMBL/GenBank/DDBJ databases">
        <authorList>
            <person name="Lanie J.A."/>
            <person name="Ng W.-L."/>
            <person name="Kazmierczak K.M."/>
            <person name="Andrzejewski T.M."/>
            <person name="Davidsen T.M."/>
            <person name="Wayne K.J."/>
            <person name="Tettelin H."/>
            <person name="Glass J.I."/>
            <person name="Rusch D."/>
            <person name="Podicherti R."/>
            <person name="Tsui H.-C.T."/>
            <person name="Winkler M.E."/>
        </authorList>
    </citation>
    <scope>NUCLEOTIDE SEQUENCE</scope>
</reference>
<name>A0A382JML5_9ZZZZ</name>
<feature type="compositionally biased region" description="Basic and acidic residues" evidence="1">
    <location>
        <begin position="34"/>
        <end position="43"/>
    </location>
</feature>
<protein>
    <submittedName>
        <fullName evidence="2">Uncharacterized protein</fullName>
    </submittedName>
</protein>
<dbReference type="AlphaFoldDB" id="A0A382JML5"/>
<sequence length="108" mass="12369">MSVYRHQQGSYRSYRVARSVNGELRQAYFPRTRDGLKKAKAQDARWSTEQSRAQRKFTGPARRWSPKPKALRTKAKTKVKAKAKKRNARPARAAVRAGSQTRVKAKAK</sequence>